<proteinExistence type="predicted"/>
<evidence type="ECO:0000313" key="1">
    <source>
        <dbReference type="EMBL" id="CAD7643348.1"/>
    </source>
</evidence>
<dbReference type="EMBL" id="OC883626">
    <property type="protein sequence ID" value="CAD7643348.1"/>
    <property type="molecule type" value="Genomic_DNA"/>
</dbReference>
<evidence type="ECO:0000313" key="2">
    <source>
        <dbReference type="Proteomes" id="UP000759131"/>
    </source>
</evidence>
<dbReference type="AlphaFoldDB" id="A0A7R9QFV3"/>
<gene>
    <name evidence="1" type="ORF">OSB1V03_LOCUS19549</name>
</gene>
<dbReference type="Proteomes" id="UP000759131">
    <property type="component" value="Unassembled WGS sequence"/>
</dbReference>
<protein>
    <submittedName>
        <fullName evidence="1">Uncharacterized protein</fullName>
    </submittedName>
</protein>
<organism evidence="1">
    <name type="scientific">Medioppia subpectinata</name>
    <dbReference type="NCBI Taxonomy" id="1979941"/>
    <lineage>
        <taxon>Eukaryota</taxon>
        <taxon>Metazoa</taxon>
        <taxon>Ecdysozoa</taxon>
        <taxon>Arthropoda</taxon>
        <taxon>Chelicerata</taxon>
        <taxon>Arachnida</taxon>
        <taxon>Acari</taxon>
        <taxon>Acariformes</taxon>
        <taxon>Sarcoptiformes</taxon>
        <taxon>Oribatida</taxon>
        <taxon>Brachypylina</taxon>
        <taxon>Oppioidea</taxon>
        <taxon>Oppiidae</taxon>
        <taxon>Medioppia</taxon>
    </lineage>
</organism>
<feature type="non-terminal residue" evidence="1">
    <location>
        <position position="1"/>
    </location>
</feature>
<accession>A0A7R9QFV3</accession>
<name>A0A7R9QFV3_9ACAR</name>
<reference evidence="1" key="1">
    <citation type="submission" date="2020-11" db="EMBL/GenBank/DDBJ databases">
        <authorList>
            <person name="Tran Van P."/>
        </authorList>
    </citation>
    <scope>NUCLEOTIDE SEQUENCE</scope>
</reference>
<dbReference type="EMBL" id="CAJPIZ010029051">
    <property type="protein sequence ID" value="CAG2119602.1"/>
    <property type="molecule type" value="Genomic_DNA"/>
</dbReference>
<sequence length="210" mass="23792">PADRQKACFLSIDQQLDVWRRALTDNGFTVDVFTVAEDTFTMAREHAIASFPVIMSIYKTFFETNEEFDRECGDLSDVIFDAMCYPVADRPNPNAWTQFLANENITEVVYRAQLLTLIYELLNLCYVYSANIVPHLSNLGANYPDPDAPAPTPAALNCMFDKKGDQERACAVNAYNHWHTVEPHSKAWCCDSYEYLDCVGKIAADKHGVR</sequence>
<keyword evidence="2" id="KW-1185">Reference proteome</keyword>